<keyword evidence="2" id="KW-1185">Reference proteome</keyword>
<dbReference type="AlphaFoldDB" id="A0A1Q8Q206"/>
<comment type="caution">
    <text evidence="1">The sequence shown here is derived from an EMBL/GenBank/DDBJ whole genome shotgun (WGS) entry which is preliminary data.</text>
</comment>
<dbReference type="Proteomes" id="UP000185568">
    <property type="component" value="Unassembled WGS sequence"/>
</dbReference>
<protein>
    <submittedName>
        <fullName evidence="1">Uncharacterized protein</fullName>
    </submittedName>
</protein>
<organism evidence="1 2">
    <name type="scientific">Domibacillus antri</name>
    <dbReference type="NCBI Taxonomy" id="1714264"/>
    <lineage>
        <taxon>Bacteria</taxon>
        <taxon>Bacillati</taxon>
        <taxon>Bacillota</taxon>
        <taxon>Bacilli</taxon>
        <taxon>Bacillales</taxon>
        <taxon>Bacillaceae</taxon>
        <taxon>Domibacillus</taxon>
    </lineage>
</organism>
<reference evidence="1 2" key="1">
    <citation type="submission" date="2016-12" db="EMBL/GenBank/DDBJ databases">
        <title>Domibacillus antri genome sequencing.</title>
        <authorList>
            <person name="Verma A."/>
            <person name="Krishnamurthi S."/>
        </authorList>
    </citation>
    <scope>NUCLEOTIDE SEQUENCE [LARGE SCALE GENOMIC DNA]</scope>
    <source>
        <strain evidence="1 2">XD80</strain>
    </source>
</reference>
<evidence type="ECO:0000313" key="2">
    <source>
        <dbReference type="Proteomes" id="UP000185568"/>
    </source>
</evidence>
<proteinExistence type="predicted"/>
<dbReference type="EMBL" id="MSDU01000052">
    <property type="protein sequence ID" value="OLN21360.1"/>
    <property type="molecule type" value="Genomic_DNA"/>
</dbReference>
<name>A0A1Q8Q206_9BACI</name>
<accession>A0A1Q8Q206</accession>
<sequence length="83" mass="9794">MSQYRIFDKITVEEILENGAYLATFKERDFAIKGSKAIHEETGKAFEVKEIYEDIRNIQDEERTIIAKRKNLDDDLRKVARTK</sequence>
<gene>
    <name evidence="1" type="ORF">BTO30_15365</name>
</gene>
<evidence type="ECO:0000313" key="1">
    <source>
        <dbReference type="EMBL" id="OLN21360.1"/>
    </source>
</evidence>
<dbReference type="RefSeq" id="WP_075399584.1">
    <property type="nucleotide sequence ID" value="NZ_MSDU01000052.1"/>
</dbReference>